<keyword evidence="6" id="KW-1133">Transmembrane helix</keyword>
<keyword evidence="6" id="KW-0472">Membrane</keyword>
<evidence type="ECO:0000256" key="1">
    <source>
        <dbReference type="ARBA" id="ARBA00022714"/>
    </source>
</evidence>
<keyword evidence="1" id="KW-0001">2Fe-2S</keyword>
<dbReference type="Gene3D" id="2.102.10.10">
    <property type="entry name" value="Rieske [2Fe-2S] iron-sulphur domain"/>
    <property type="match status" value="1"/>
</dbReference>
<dbReference type="AlphaFoldDB" id="A0A2N5GSX2"/>
<gene>
    <name evidence="8" type="ORF">CU635_00840</name>
    <name evidence="9" type="ORF">CVD25_17300</name>
</gene>
<dbReference type="GO" id="GO:0046872">
    <property type="term" value="F:metal ion binding"/>
    <property type="evidence" value="ECO:0007669"/>
    <property type="project" value="UniProtKB-KW"/>
</dbReference>
<dbReference type="InterPro" id="IPR036922">
    <property type="entry name" value="Rieske_2Fe-2S_sf"/>
</dbReference>
<dbReference type="GO" id="GO:0051537">
    <property type="term" value="F:2 iron, 2 sulfur cluster binding"/>
    <property type="evidence" value="ECO:0007669"/>
    <property type="project" value="UniProtKB-KW"/>
</dbReference>
<dbReference type="EMBL" id="PGVA01000001">
    <property type="protein sequence ID" value="PLR86868.1"/>
    <property type="molecule type" value="Genomic_DNA"/>
</dbReference>
<dbReference type="CDD" id="cd03467">
    <property type="entry name" value="Rieske"/>
    <property type="match status" value="1"/>
</dbReference>
<evidence type="ECO:0000256" key="3">
    <source>
        <dbReference type="ARBA" id="ARBA00023004"/>
    </source>
</evidence>
<keyword evidence="5" id="KW-1015">Disulfide bond</keyword>
<dbReference type="EMBL" id="PGVD01000053">
    <property type="protein sequence ID" value="PLR93356.1"/>
    <property type="molecule type" value="Genomic_DNA"/>
</dbReference>
<feature type="domain" description="Rieske" evidence="7">
    <location>
        <begin position="69"/>
        <end position="166"/>
    </location>
</feature>
<dbReference type="Proteomes" id="UP000234951">
    <property type="component" value="Unassembled WGS sequence"/>
</dbReference>
<dbReference type="PROSITE" id="PS51318">
    <property type="entry name" value="TAT"/>
    <property type="match status" value="1"/>
</dbReference>
<keyword evidence="3" id="KW-0408">Iron</keyword>
<dbReference type="Proteomes" id="UP000235114">
    <property type="component" value="Unassembled WGS sequence"/>
</dbReference>
<dbReference type="PANTHER" id="PTHR10134">
    <property type="entry name" value="CYTOCHROME B-C1 COMPLEX SUBUNIT RIESKE, MITOCHONDRIAL"/>
    <property type="match status" value="1"/>
</dbReference>
<evidence type="ECO:0000256" key="2">
    <source>
        <dbReference type="ARBA" id="ARBA00022723"/>
    </source>
</evidence>
<dbReference type="InterPro" id="IPR006311">
    <property type="entry name" value="TAT_signal"/>
</dbReference>
<evidence type="ECO:0000313" key="11">
    <source>
        <dbReference type="Proteomes" id="UP000235114"/>
    </source>
</evidence>
<dbReference type="PROSITE" id="PS51296">
    <property type="entry name" value="RIESKE"/>
    <property type="match status" value="1"/>
</dbReference>
<organism evidence="8 10">
    <name type="scientific">Bacillus canaveralius</name>
    <dbReference type="NCBI Taxonomy" id="1403243"/>
    <lineage>
        <taxon>Bacteria</taxon>
        <taxon>Bacillati</taxon>
        <taxon>Bacillota</taxon>
        <taxon>Bacilli</taxon>
        <taxon>Bacillales</taxon>
        <taxon>Bacillaceae</taxon>
        <taxon>Bacillus</taxon>
    </lineage>
</organism>
<feature type="transmembrane region" description="Helical" evidence="6">
    <location>
        <begin position="31"/>
        <end position="52"/>
    </location>
</feature>
<dbReference type="GO" id="GO:0004497">
    <property type="term" value="F:monooxygenase activity"/>
    <property type="evidence" value="ECO:0007669"/>
    <property type="project" value="UniProtKB-ARBA"/>
</dbReference>
<dbReference type="SUPFAM" id="SSF50022">
    <property type="entry name" value="ISP domain"/>
    <property type="match status" value="1"/>
</dbReference>
<proteinExistence type="predicted"/>
<dbReference type="GO" id="GO:0016705">
    <property type="term" value="F:oxidoreductase activity, acting on paired donors, with incorporation or reduction of molecular oxygen"/>
    <property type="evidence" value="ECO:0007669"/>
    <property type="project" value="UniProtKB-ARBA"/>
</dbReference>
<sequence>MTEKNNKIPFNEDNYTHNIHRNNERKLDRRGFMKTLVGAAGVFAVSSLPWGAVAAKELMGLGEKEYPQQKITEVKSLAIGDAVDFKFPGEHDDAILIRLSDEKYVAYQNACTHLRCPVFWVKEEGEMVCPCHHGKFDVQTGAPTAGPPRRPLPEIQVKVEDGAIYAIRVKRYET</sequence>
<accession>A0A2N5GSX2</accession>
<dbReference type="InterPro" id="IPR014349">
    <property type="entry name" value="Rieske_Fe-S_prot"/>
</dbReference>
<keyword evidence="11" id="KW-1185">Reference proteome</keyword>
<evidence type="ECO:0000256" key="6">
    <source>
        <dbReference type="SAM" id="Phobius"/>
    </source>
</evidence>
<dbReference type="OrthoDB" id="9802613at2"/>
<evidence type="ECO:0000256" key="4">
    <source>
        <dbReference type="ARBA" id="ARBA00023014"/>
    </source>
</evidence>
<evidence type="ECO:0000259" key="7">
    <source>
        <dbReference type="PROSITE" id="PS51296"/>
    </source>
</evidence>
<evidence type="ECO:0000313" key="8">
    <source>
        <dbReference type="EMBL" id="PLR86868.1"/>
    </source>
</evidence>
<dbReference type="Pfam" id="PF00355">
    <property type="entry name" value="Rieske"/>
    <property type="match status" value="1"/>
</dbReference>
<evidence type="ECO:0000256" key="5">
    <source>
        <dbReference type="ARBA" id="ARBA00023157"/>
    </source>
</evidence>
<keyword evidence="4" id="KW-0411">Iron-sulfur</keyword>
<protein>
    <submittedName>
        <fullName evidence="8">2Fe-2S ferredoxin</fullName>
    </submittedName>
</protein>
<reference evidence="9 11" key="2">
    <citation type="submission" date="2017-12" db="EMBL/GenBank/DDBJ databases">
        <title>Comparative Functional Genomics of Dry Heat Resistant strains isolated from the Viking Spacecraft.</title>
        <authorList>
            <person name="Seuylemezian A."/>
            <person name="Cooper K."/>
            <person name="Vaishampayan P."/>
        </authorList>
    </citation>
    <scope>NUCLEOTIDE SEQUENCE [LARGE SCALE GENOMIC DNA]</scope>
    <source>
        <strain evidence="9 11">ATCC 29669</strain>
    </source>
</reference>
<keyword evidence="6" id="KW-0812">Transmembrane</keyword>
<evidence type="ECO:0000313" key="9">
    <source>
        <dbReference type="EMBL" id="PLR93356.1"/>
    </source>
</evidence>
<keyword evidence="2" id="KW-0479">Metal-binding</keyword>
<name>A0A2N5GSX2_9BACI</name>
<dbReference type="RefSeq" id="WP_101575278.1">
    <property type="nucleotide sequence ID" value="NZ_PGVA01000001.1"/>
</dbReference>
<reference evidence="8 10" key="1">
    <citation type="submission" date="2017-11" db="EMBL/GenBank/DDBJ databases">
        <title>Comparitive Functional Genomics of Dry Heat Resistant strains isolated from the Viking Spacecraft.</title>
        <authorList>
            <person name="Seuylemezian A."/>
            <person name="Cooper K."/>
            <person name="Vaishampayan P."/>
        </authorList>
    </citation>
    <scope>NUCLEOTIDE SEQUENCE [LARGE SCALE GENOMIC DNA]</scope>
    <source>
        <strain evidence="8 10">M4.6</strain>
    </source>
</reference>
<comment type="caution">
    <text evidence="8">The sequence shown here is derived from an EMBL/GenBank/DDBJ whole genome shotgun (WGS) entry which is preliminary data.</text>
</comment>
<evidence type="ECO:0000313" key="10">
    <source>
        <dbReference type="Proteomes" id="UP000234951"/>
    </source>
</evidence>
<dbReference type="InterPro" id="IPR017941">
    <property type="entry name" value="Rieske_2Fe-2S"/>
</dbReference>